<proteinExistence type="predicted"/>
<evidence type="ECO:0000313" key="3">
    <source>
        <dbReference type="Proteomes" id="UP001500665"/>
    </source>
</evidence>
<dbReference type="InterPro" id="IPR003594">
    <property type="entry name" value="HATPase_dom"/>
</dbReference>
<reference evidence="2 3" key="1">
    <citation type="journal article" date="2019" name="Int. J. Syst. Evol. Microbiol.">
        <title>The Global Catalogue of Microorganisms (GCM) 10K type strain sequencing project: providing services to taxonomists for standard genome sequencing and annotation.</title>
        <authorList>
            <consortium name="The Broad Institute Genomics Platform"/>
            <consortium name="The Broad Institute Genome Sequencing Center for Infectious Disease"/>
            <person name="Wu L."/>
            <person name="Ma J."/>
        </authorList>
    </citation>
    <scope>NUCLEOTIDE SEQUENCE [LARGE SCALE GENOMIC DNA]</scope>
    <source>
        <strain evidence="2 3">JCM 10696</strain>
    </source>
</reference>
<sequence length="137" mass="14517">MDLRAGTAARSWLRGLFGPDCPLREEFLLVVSELLGNCAEHGGGGKVSLSVVHGGDRVWGRLVHHAPPTGKPVLRGDVTAQTELLLAAAGPAVPPEELAEDGRGLFVVQMLCAEYEHVSGPGSSVTQWAMTGCRCFR</sequence>
<dbReference type="Proteomes" id="UP001500665">
    <property type="component" value="Unassembled WGS sequence"/>
</dbReference>
<dbReference type="Gene3D" id="3.30.565.10">
    <property type="entry name" value="Histidine kinase-like ATPase, C-terminal domain"/>
    <property type="match status" value="1"/>
</dbReference>
<name>A0ABN1Q8Q8_9ACTN</name>
<evidence type="ECO:0000313" key="2">
    <source>
        <dbReference type="EMBL" id="GAA0939001.1"/>
    </source>
</evidence>
<accession>A0ABN1Q8Q8</accession>
<dbReference type="EMBL" id="BAAAHH010000002">
    <property type="protein sequence ID" value="GAA0939001.1"/>
    <property type="molecule type" value="Genomic_DNA"/>
</dbReference>
<comment type="caution">
    <text evidence="2">The sequence shown here is derived from an EMBL/GenBank/DDBJ whole genome shotgun (WGS) entry which is preliminary data.</text>
</comment>
<keyword evidence="3" id="KW-1185">Reference proteome</keyword>
<gene>
    <name evidence="2" type="ORF">GCM10009550_07200</name>
</gene>
<dbReference type="Pfam" id="PF13581">
    <property type="entry name" value="HATPase_c_2"/>
    <property type="match status" value="1"/>
</dbReference>
<organism evidence="2 3">
    <name type="scientific">Actinocorallia libanotica</name>
    <dbReference type="NCBI Taxonomy" id="46162"/>
    <lineage>
        <taxon>Bacteria</taxon>
        <taxon>Bacillati</taxon>
        <taxon>Actinomycetota</taxon>
        <taxon>Actinomycetes</taxon>
        <taxon>Streptosporangiales</taxon>
        <taxon>Thermomonosporaceae</taxon>
        <taxon>Actinocorallia</taxon>
    </lineage>
</organism>
<evidence type="ECO:0000259" key="1">
    <source>
        <dbReference type="Pfam" id="PF13581"/>
    </source>
</evidence>
<protein>
    <recommendedName>
        <fullName evidence="1">Histidine kinase/HSP90-like ATPase domain-containing protein</fullName>
    </recommendedName>
</protein>
<feature type="domain" description="Histidine kinase/HSP90-like ATPase" evidence="1">
    <location>
        <begin position="7"/>
        <end position="122"/>
    </location>
</feature>
<dbReference type="InterPro" id="IPR036890">
    <property type="entry name" value="HATPase_C_sf"/>
</dbReference>